<name>A0A5C8ZSY6_9GAMM</name>
<feature type="repeat" description="TPR" evidence="3">
    <location>
        <begin position="494"/>
        <end position="527"/>
    </location>
</feature>
<keyword evidence="4" id="KW-1133">Transmembrane helix</keyword>
<dbReference type="Proteomes" id="UP000321933">
    <property type="component" value="Unassembled WGS sequence"/>
</dbReference>
<keyword evidence="2 3" id="KW-0802">TPR repeat</keyword>
<protein>
    <submittedName>
        <fullName evidence="5">Tetratricopeptide repeat protein</fullName>
    </submittedName>
</protein>
<dbReference type="SMART" id="SM00028">
    <property type="entry name" value="TPR"/>
    <property type="match status" value="7"/>
</dbReference>
<evidence type="ECO:0000256" key="1">
    <source>
        <dbReference type="ARBA" id="ARBA00022737"/>
    </source>
</evidence>
<dbReference type="EMBL" id="VRYZ01000004">
    <property type="protein sequence ID" value="TXS91535.1"/>
    <property type="molecule type" value="Genomic_DNA"/>
</dbReference>
<dbReference type="PROSITE" id="PS50293">
    <property type="entry name" value="TPR_REGION"/>
    <property type="match status" value="1"/>
</dbReference>
<reference evidence="5 6" key="1">
    <citation type="submission" date="2019-08" db="EMBL/GenBank/DDBJ databases">
        <title>Parahaliea maris sp. nov., isolated from the surface seawater.</title>
        <authorList>
            <person name="Liu Y."/>
        </authorList>
    </citation>
    <scope>NUCLEOTIDE SEQUENCE [LARGE SCALE GENOMIC DNA]</scope>
    <source>
        <strain evidence="5 6">S2-26</strain>
    </source>
</reference>
<dbReference type="InterPro" id="IPR019734">
    <property type="entry name" value="TPR_rpt"/>
</dbReference>
<evidence type="ECO:0000256" key="3">
    <source>
        <dbReference type="PROSITE-ProRule" id="PRU00339"/>
    </source>
</evidence>
<gene>
    <name evidence="5" type="ORF">FVW59_10205</name>
</gene>
<evidence type="ECO:0000313" key="5">
    <source>
        <dbReference type="EMBL" id="TXS91535.1"/>
    </source>
</evidence>
<evidence type="ECO:0000256" key="2">
    <source>
        <dbReference type="ARBA" id="ARBA00022803"/>
    </source>
</evidence>
<dbReference type="Pfam" id="PF13374">
    <property type="entry name" value="TPR_10"/>
    <property type="match status" value="1"/>
</dbReference>
<dbReference type="PANTHER" id="PTHR44858:SF1">
    <property type="entry name" value="UDP-N-ACETYLGLUCOSAMINE--PEPTIDE N-ACETYLGLUCOSAMINYLTRANSFERASE SPINDLY-RELATED"/>
    <property type="match status" value="1"/>
</dbReference>
<feature type="repeat" description="TPR" evidence="3">
    <location>
        <begin position="359"/>
        <end position="392"/>
    </location>
</feature>
<dbReference type="PROSITE" id="PS50005">
    <property type="entry name" value="TPR"/>
    <property type="match status" value="4"/>
</dbReference>
<dbReference type="AlphaFoldDB" id="A0A5C8ZSY6"/>
<feature type="transmembrane region" description="Helical" evidence="4">
    <location>
        <begin position="94"/>
        <end position="117"/>
    </location>
</feature>
<sequence>MKAPAMDARQFIAELKTRGVSRTAALYCAGAWALLQVADLVFPIIGLPDESVTLVLVAAAIGFLPAMLLAWWFDLTPQGVVSGVPQAGTARQPVAIPHVLELGLIVALVVSVGYLYIERLQENRSTAPSPAISAERPSIAVMPFINMSDSGDMAYLGDGVAEEVLNLLARLNELNVAARTSSFFFRDTKPDLKQVAESLGVGHILEGSVRREGEQVRVSAQLIDTATGFQVWSASYDRPVGGLLALQEDIAREVVDSLQVVLSDSSRRRLDQPADIDAAAYDFYLRGRDFLRRQADESNLDTAVALFQRALDISPEFAAAWAGVCDGLLGRYVQTLSGSDVQRADAACQRALSLDANAIPVYVAQGNLYRVSGRYDESLASFSRGLALAPATVEAYLGRGKTHAAMGDGEAAVADYEKAIELQPNYWRAYNELGTFYFTEGDYTSALPQLEKVAEYNPDSDTTFHNLGAMYYMLGRVEEASRAWARSVELAPSAETLSNLGSALFYSEDFAGAARRYREAIGLAPDNYRYWGYLGEALRFVPGQAQERNRAFQRAIELAGKVVNVNPNEPLPRAILASYQAQLGNERAALAFLKPLDEANDPQIGVLYYMAMARDLLGLHASALDALERAVELGYPPHLLAMDANFSNLRQEPRFISLLPEGKIETSKREIP</sequence>
<feature type="transmembrane region" description="Helical" evidence="4">
    <location>
        <begin position="24"/>
        <end position="45"/>
    </location>
</feature>
<dbReference type="Gene3D" id="1.25.40.10">
    <property type="entry name" value="Tetratricopeptide repeat domain"/>
    <property type="match status" value="3"/>
</dbReference>
<feature type="repeat" description="TPR" evidence="3">
    <location>
        <begin position="393"/>
        <end position="426"/>
    </location>
</feature>
<keyword evidence="1" id="KW-0677">Repeat</keyword>
<dbReference type="RefSeq" id="WP_148064166.1">
    <property type="nucleotide sequence ID" value="NZ_VRYZ01000004.1"/>
</dbReference>
<dbReference type="OrthoDB" id="549777at2"/>
<keyword evidence="4" id="KW-0472">Membrane</keyword>
<evidence type="ECO:0000256" key="4">
    <source>
        <dbReference type="SAM" id="Phobius"/>
    </source>
</evidence>
<comment type="caution">
    <text evidence="5">The sequence shown here is derived from an EMBL/GenBank/DDBJ whole genome shotgun (WGS) entry which is preliminary data.</text>
</comment>
<feature type="transmembrane region" description="Helical" evidence="4">
    <location>
        <begin position="51"/>
        <end position="73"/>
    </location>
</feature>
<feature type="repeat" description="TPR" evidence="3">
    <location>
        <begin position="427"/>
        <end position="460"/>
    </location>
</feature>
<proteinExistence type="predicted"/>
<keyword evidence="4" id="KW-0812">Transmembrane</keyword>
<organism evidence="5 6">
    <name type="scientific">Parahaliea aestuarii</name>
    <dbReference type="NCBI Taxonomy" id="1852021"/>
    <lineage>
        <taxon>Bacteria</taxon>
        <taxon>Pseudomonadati</taxon>
        <taxon>Pseudomonadota</taxon>
        <taxon>Gammaproteobacteria</taxon>
        <taxon>Cellvibrionales</taxon>
        <taxon>Halieaceae</taxon>
        <taxon>Parahaliea</taxon>
    </lineage>
</organism>
<accession>A0A5C8ZSY6</accession>
<dbReference type="InterPro" id="IPR050498">
    <property type="entry name" value="Ycf3"/>
</dbReference>
<dbReference type="PANTHER" id="PTHR44858">
    <property type="entry name" value="TETRATRICOPEPTIDE REPEAT PROTEIN 6"/>
    <property type="match status" value="1"/>
</dbReference>
<dbReference type="Pfam" id="PF13432">
    <property type="entry name" value="TPR_16"/>
    <property type="match status" value="2"/>
</dbReference>
<dbReference type="SUPFAM" id="SSF48452">
    <property type="entry name" value="TPR-like"/>
    <property type="match status" value="2"/>
</dbReference>
<evidence type="ECO:0000313" key="6">
    <source>
        <dbReference type="Proteomes" id="UP000321933"/>
    </source>
</evidence>
<dbReference type="Gene3D" id="3.40.50.10070">
    <property type="entry name" value="TolB, N-terminal domain"/>
    <property type="match status" value="1"/>
</dbReference>
<keyword evidence="6" id="KW-1185">Reference proteome</keyword>
<dbReference type="InterPro" id="IPR011990">
    <property type="entry name" value="TPR-like_helical_dom_sf"/>
</dbReference>